<dbReference type="InterPro" id="IPR023842">
    <property type="entry name" value="Bacillithiol_biosynth_BshB1"/>
</dbReference>
<dbReference type="SUPFAM" id="SSF102588">
    <property type="entry name" value="LmbE-like"/>
    <property type="match status" value="1"/>
</dbReference>
<name>A0ABY7X1W1_9BACL</name>
<dbReference type="RefSeq" id="WP_274357561.1">
    <property type="nucleotide sequence ID" value="NZ_CP118099.1"/>
</dbReference>
<gene>
    <name evidence="1" type="primary">bshB1</name>
    <name evidence="1" type="ORF">PTI97_06135</name>
</gene>
<reference evidence="1 2" key="1">
    <citation type="submission" date="2023-02" db="EMBL/GenBank/DDBJ databases">
        <title>A bacterium isolated from plastisphere.</title>
        <authorList>
            <person name="Sun Y."/>
        </authorList>
    </citation>
    <scope>NUCLEOTIDE SEQUENCE [LARGE SCALE GENOMIC DNA]</scope>
    <source>
        <strain evidence="2">a-1</strain>
    </source>
</reference>
<organism evidence="1 2">
    <name type="scientific">Exiguobacterium marinum</name>
    <dbReference type="NCBI Taxonomy" id="273528"/>
    <lineage>
        <taxon>Bacteria</taxon>
        <taxon>Bacillati</taxon>
        <taxon>Bacillota</taxon>
        <taxon>Bacilli</taxon>
        <taxon>Bacillales</taxon>
        <taxon>Bacillales Family XII. Incertae Sedis</taxon>
        <taxon>Exiguobacterium</taxon>
    </lineage>
</organism>
<evidence type="ECO:0000313" key="1">
    <source>
        <dbReference type="EMBL" id="WDH77095.1"/>
    </source>
</evidence>
<dbReference type="InterPro" id="IPR003737">
    <property type="entry name" value="GlcNAc_PI_deacetylase-related"/>
</dbReference>
<dbReference type="Proteomes" id="UP001213680">
    <property type="component" value="Chromosome"/>
</dbReference>
<dbReference type="PANTHER" id="PTHR12993:SF30">
    <property type="entry name" value="N-ACETYL-ALPHA-D-GLUCOSAMINYL L-MALATE DEACETYLASE 1"/>
    <property type="match status" value="1"/>
</dbReference>
<proteinExistence type="predicted"/>
<dbReference type="EMBL" id="CP118099">
    <property type="protein sequence ID" value="WDH77095.1"/>
    <property type="molecule type" value="Genomic_DNA"/>
</dbReference>
<evidence type="ECO:0000313" key="2">
    <source>
        <dbReference type="Proteomes" id="UP001213680"/>
    </source>
</evidence>
<dbReference type="Gene3D" id="3.40.50.10320">
    <property type="entry name" value="LmbE-like"/>
    <property type="match status" value="1"/>
</dbReference>
<sequence>MKVVAIGAHPDDIEIGIAGMTAQWTKEKIEVVYVDLTRAELSSNGDVEMRQQEASEANSVLGVRRVNLGFKDRGLDGSEEQLKAIVSLIRNERPTHLLYPYEVDRHPDHAACAHLVTEALFNAGIRKYLPDLDAYRPESVYQYMINAYVEPDVCVDISDMIEVKKQALQCYASQFTPVDGVQTPLTDAYVERVVARERHFGSLIGVAYAEGLKRVRPYVVKQAGDLA</sequence>
<dbReference type="NCBIfam" id="TIGR04001">
    <property type="entry name" value="thiol_BshB1"/>
    <property type="match status" value="1"/>
</dbReference>
<accession>A0ABY7X1W1</accession>
<protein>
    <submittedName>
        <fullName evidence="1">Bacillithiol biosynthesis deacetylase BshB1</fullName>
    </submittedName>
</protein>
<keyword evidence="2" id="KW-1185">Reference proteome</keyword>
<dbReference type="PANTHER" id="PTHR12993">
    <property type="entry name" value="N-ACETYLGLUCOSAMINYL-PHOSPHATIDYLINOSITOL DE-N-ACETYLASE-RELATED"/>
    <property type="match status" value="1"/>
</dbReference>
<dbReference type="InterPro" id="IPR024078">
    <property type="entry name" value="LmbE-like_dom_sf"/>
</dbReference>
<dbReference type="Pfam" id="PF02585">
    <property type="entry name" value="PIG-L"/>
    <property type="match status" value="1"/>
</dbReference>